<sequence precursor="true">MQDNRMMRKATLAATIVLSLWAALVDGPAVAGNPRSSQVSPLLEIEVLDPGVDARGNPAVVLNDVGSGTVVDIPPTVLVHRYYFTGERSFRGPNLPGGPSIVVANHPRTGERVYVSVQLLPGSPMVHYHSNRIEYDYGDTGISVVFPCLGEPRTKIRSGRKLSTRVNNLLHLDEIKSAQEDKVKPRVGPIKRVSIAAEGLLLSAKDVVQPLTQPAEHALRLIPGVVALTDPNTEIENARRVREHNLEYEREKLKHRTLLDDLDRATIR</sequence>
<organism evidence="2 3">
    <name type="scientific">Roseimaritima ulvae</name>
    <dbReference type="NCBI Taxonomy" id="980254"/>
    <lineage>
        <taxon>Bacteria</taxon>
        <taxon>Pseudomonadati</taxon>
        <taxon>Planctomycetota</taxon>
        <taxon>Planctomycetia</taxon>
        <taxon>Pirellulales</taxon>
        <taxon>Pirellulaceae</taxon>
        <taxon>Roseimaritima</taxon>
    </lineage>
</organism>
<proteinExistence type="predicted"/>
<keyword evidence="1" id="KW-0732">Signal</keyword>
<evidence type="ECO:0000256" key="1">
    <source>
        <dbReference type="SAM" id="SignalP"/>
    </source>
</evidence>
<dbReference type="KEGG" id="rul:UC8_40170"/>
<reference evidence="2 3" key="1">
    <citation type="submission" date="2019-08" db="EMBL/GenBank/DDBJ databases">
        <title>Deep-cultivation of Planctomycetes and their phenomic and genomic characterization uncovers novel biology.</title>
        <authorList>
            <person name="Wiegand S."/>
            <person name="Jogler M."/>
            <person name="Boedeker C."/>
            <person name="Pinto D."/>
            <person name="Vollmers J."/>
            <person name="Rivas-Marin E."/>
            <person name="Kohn T."/>
            <person name="Peeters S.H."/>
            <person name="Heuer A."/>
            <person name="Rast P."/>
            <person name="Oberbeckmann S."/>
            <person name="Bunk B."/>
            <person name="Jeske O."/>
            <person name="Meyerdierks A."/>
            <person name="Storesund J.E."/>
            <person name="Kallscheuer N."/>
            <person name="Luecker S."/>
            <person name="Lage O.M."/>
            <person name="Pohl T."/>
            <person name="Merkel B.J."/>
            <person name="Hornburger P."/>
            <person name="Mueller R.-W."/>
            <person name="Bruemmer F."/>
            <person name="Labrenz M."/>
            <person name="Spormann A.M."/>
            <person name="Op den Camp H."/>
            <person name="Overmann J."/>
            <person name="Amann R."/>
            <person name="Jetten M.S.M."/>
            <person name="Mascher T."/>
            <person name="Medema M.H."/>
            <person name="Devos D.P."/>
            <person name="Kaster A.-K."/>
            <person name="Ovreas L."/>
            <person name="Rohde M."/>
            <person name="Galperin M.Y."/>
            <person name="Jogler C."/>
        </authorList>
    </citation>
    <scope>NUCLEOTIDE SEQUENCE [LARGE SCALE GENOMIC DNA]</scope>
    <source>
        <strain evidence="2 3">UC8</strain>
    </source>
</reference>
<dbReference type="AlphaFoldDB" id="A0A5B9QSF1"/>
<accession>A0A5B9QSF1</accession>
<keyword evidence="3" id="KW-1185">Reference proteome</keyword>
<feature type="chain" id="PRO_5022812519" evidence="1">
    <location>
        <begin position="32"/>
        <end position="268"/>
    </location>
</feature>
<dbReference type="RefSeq" id="WP_148080419.1">
    <property type="nucleotide sequence ID" value="NZ_CP042914.1"/>
</dbReference>
<protein>
    <submittedName>
        <fullName evidence="2">Uncharacterized protein</fullName>
    </submittedName>
</protein>
<gene>
    <name evidence="2" type="ORF">UC8_40170</name>
</gene>
<name>A0A5B9QSF1_9BACT</name>
<dbReference type="EMBL" id="CP042914">
    <property type="protein sequence ID" value="QEG41988.1"/>
    <property type="molecule type" value="Genomic_DNA"/>
</dbReference>
<feature type="signal peptide" evidence="1">
    <location>
        <begin position="1"/>
        <end position="31"/>
    </location>
</feature>
<evidence type="ECO:0000313" key="2">
    <source>
        <dbReference type="EMBL" id="QEG41988.1"/>
    </source>
</evidence>
<dbReference type="OrthoDB" id="286121at2"/>
<evidence type="ECO:0000313" key="3">
    <source>
        <dbReference type="Proteomes" id="UP000325286"/>
    </source>
</evidence>
<dbReference type="Proteomes" id="UP000325286">
    <property type="component" value="Chromosome"/>
</dbReference>